<keyword evidence="16" id="KW-0732">Signal</keyword>
<dbReference type="PANTHER" id="PTHR16631">
    <property type="entry name" value="GLUCAN 1,3-BETA-GLUCOSIDASE"/>
    <property type="match status" value="1"/>
</dbReference>
<dbReference type="InterPro" id="IPR050732">
    <property type="entry name" value="Beta-glucan_modifiers"/>
</dbReference>
<dbReference type="GO" id="GO:0009277">
    <property type="term" value="C:fungal-type cell wall"/>
    <property type="evidence" value="ECO:0007669"/>
    <property type="project" value="TreeGrafter"/>
</dbReference>
<dbReference type="GO" id="GO:0005886">
    <property type="term" value="C:plasma membrane"/>
    <property type="evidence" value="ECO:0007669"/>
    <property type="project" value="UniProtKB-SubCell"/>
</dbReference>
<evidence type="ECO:0000256" key="9">
    <source>
        <dbReference type="ARBA" id="ARBA00023277"/>
    </source>
</evidence>
<dbReference type="STRING" id="1336337.A0A3N4JNN1"/>
<keyword evidence="10" id="KW-0961">Cell wall biogenesis/degradation</keyword>
<evidence type="ECO:0000256" key="14">
    <source>
        <dbReference type="ARBA" id="ARBA00043078"/>
    </source>
</evidence>
<feature type="compositionally biased region" description="Basic and acidic residues" evidence="15">
    <location>
        <begin position="132"/>
        <end position="170"/>
    </location>
</feature>
<feature type="compositionally biased region" description="Pro residues" evidence="15">
    <location>
        <begin position="171"/>
        <end position="229"/>
    </location>
</feature>
<evidence type="ECO:0000256" key="11">
    <source>
        <dbReference type="ARBA" id="ARBA00023326"/>
    </source>
</evidence>
<evidence type="ECO:0000256" key="15">
    <source>
        <dbReference type="SAM" id="MobiDB-lite"/>
    </source>
</evidence>
<sequence length="544" mass="58282">MKILVILSFLMLGSVRQAVSVPLAEPQAPSPTPGGMGNEFQKIPMGEQPAPPGKQESANGQPPPSAQVSPNPPPPATTPPPQGGKPTGGEKEGTSTSTVVKTITILVGKDGKPLGPGNNPAMVNPASPTGRPVEEKKPQGDKPPESKKPENKAPETKAPENKPPETKAPENKPPAQTPTSPPPPPPPSSNPPPKPSTTPPPPPPPPPPPATSQPPKPTSQPPPPPPPAATGPAVLKQLPNNPIDWFKAEAVEPPNKDKKFPGIVVTPYRDKEINNDGCKSVPELKKDLERVKDFSMVRSYGTSCQQIQRYIQAIKELKLEMKIMLGVKGDNANVELKELWAALGDNFAMVDSISVGNEVVLAIPEGDKAGRGKRVGELAAYAARVRSDLVGFKHTEIPVVIIDSWVVVKDYPELCKASDYMAVNVHPWFNPDQASKDAGKFLIDVVVKELRKVFDGGCQKPIRITEIGWPHDALPNPKITDKRKATQPDQDTALKAIVEAVGGSRSTIYLTAVDERWKSKQDHIDPLGAEQFWGIANLGLLKKP</sequence>
<evidence type="ECO:0000313" key="17">
    <source>
        <dbReference type="EMBL" id="RPA99786.1"/>
    </source>
</evidence>
<feature type="signal peptide" evidence="16">
    <location>
        <begin position="1"/>
        <end position="20"/>
    </location>
</feature>
<dbReference type="EMBL" id="ML120385">
    <property type="protein sequence ID" value="RPA99786.1"/>
    <property type="molecule type" value="Genomic_DNA"/>
</dbReference>
<dbReference type="SUPFAM" id="SSF81995">
    <property type="entry name" value="beta-sandwich domain of Sec23/24"/>
    <property type="match status" value="1"/>
</dbReference>
<evidence type="ECO:0000256" key="1">
    <source>
        <dbReference type="ARBA" id="ARBA00000382"/>
    </source>
</evidence>
<accession>A0A3N4JNN1</accession>
<protein>
    <recommendedName>
        <fullName evidence="4">glucan endo-1,3-beta-D-glucosidase</fullName>
        <ecNumber evidence="4">3.2.1.39</ecNumber>
    </recommendedName>
    <alternativeName>
        <fullName evidence="14">Endo-1,3-beta-glucanase btgC</fullName>
    </alternativeName>
    <alternativeName>
        <fullName evidence="13">Laminarinase btgC</fullName>
    </alternativeName>
</protein>
<evidence type="ECO:0000256" key="8">
    <source>
        <dbReference type="ARBA" id="ARBA00023180"/>
    </source>
</evidence>
<evidence type="ECO:0000256" key="13">
    <source>
        <dbReference type="ARBA" id="ARBA00042373"/>
    </source>
</evidence>
<comment type="subcellular location">
    <subcellularLocation>
        <location evidence="2">Cell membrane</location>
        <topology evidence="2">Single-pass type II membrane protein</topology>
    </subcellularLocation>
</comment>
<dbReference type="InterPro" id="IPR017853">
    <property type="entry name" value="GH"/>
</dbReference>
<reference evidence="17 18" key="1">
    <citation type="journal article" date="2018" name="Nat. Ecol. Evol.">
        <title>Pezizomycetes genomes reveal the molecular basis of ectomycorrhizal truffle lifestyle.</title>
        <authorList>
            <person name="Murat C."/>
            <person name="Payen T."/>
            <person name="Noel B."/>
            <person name="Kuo A."/>
            <person name="Morin E."/>
            <person name="Chen J."/>
            <person name="Kohler A."/>
            <person name="Krizsan K."/>
            <person name="Balestrini R."/>
            <person name="Da Silva C."/>
            <person name="Montanini B."/>
            <person name="Hainaut M."/>
            <person name="Levati E."/>
            <person name="Barry K.W."/>
            <person name="Belfiori B."/>
            <person name="Cichocki N."/>
            <person name="Clum A."/>
            <person name="Dockter R.B."/>
            <person name="Fauchery L."/>
            <person name="Guy J."/>
            <person name="Iotti M."/>
            <person name="Le Tacon F."/>
            <person name="Lindquist E.A."/>
            <person name="Lipzen A."/>
            <person name="Malagnac F."/>
            <person name="Mello A."/>
            <person name="Molinier V."/>
            <person name="Miyauchi S."/>
            <person name="Poulain J."/>
            <person name="Riccioni C."/>
            <person name="Rubini A."/>
            <person name="Sitrit Y."/>
            <person name="Splivallo R."/>
            <person name="Traeger S."/>
            <person name="Wang M."/>
            <person name="Zifcakova L."/>
            <person name="Wipf D."/>
            <person name="Zambonelli A."/>
            <person name="Paolocci F."/>
            <person name="Nowrousian M."/>
            <person name="Ottonello S."/>
            <person name="Baldrian P."/>
            <person name="Spatafora J.W."/>
            <person name="Henrissat B."/>
            <person name="Nagy L.G."/>
            <person name="Aury J.M."/>
            <person name="Wincker P."/>
            <person name="Grigoriev I.V."/>
            <person name="Bonfante P."/>
            <person name="Martin F.M."/>
        </authorList>
    </citation>
    <scope>NUCLEOTIDE SEQUENCE [LARGE SCALE GENOMIC DNA]</scope>
    <source>
        <strain evidence="17 18">120613-1</strain>
    </source>
</reference>
<keyword evidence="11" id="KW-0624">Polysaccharide degradation</keyword>
<comment type="function">
    <text evidence="12">Glucanases play a role in cell expansion during growth, in cell-cell fusion during mating, and in spore release during sporulation. This enzyme may be involved in beta-glucan degradation. Active on laminarin and lichenan.</text>
</comment>
<evidence type="ECO:0000313" key="18">
    <source>
        <dbReference type="Proteomes" id="UP000276215"/>
    </source>
</evidence>
<evidence type="ECO:0000256" key="2">
    <source>
        <dbReference type="ARBA" id="ARBA00004401"/>
    </source>
</evidence>
<comment type="catalytic activity">
    <reaction evidence="1">
        <text>Hydrolysis of (1-&gt;3)-beta-D-glucosidic linkages in (1-&gt;3)-beta-D-glucans.</text>
        <dbReference type="EC" id="3.2.1.39"/>
    </reaction>
</comment>
<name>A0A3N4JNN1_9PEZI</name>
<evidence type="ECO:0000256" key="6">
    <source>
        <dbReference type="ARBA" id="ARBA00022801"/>
    </source>
</evidence>
<keyword evidence="5" id="KW-1003">Cell membrane</keyword>
<keyword evidence="6 17" id="KW-0378">Hydrolase</keyword>
<evidence type="ECO:0000256" key="4">
    <source>
        <dbReference type="ARBA" id="ARBA00012780"/>
    </source>
</evidence>
<proteinExistence type="inferred from homology"/>
<feature type="compositionally biased region" description="Low complexity" evidence="15">
    <location>
        <begin position="94"/>
        <end position="105"/>
    </location>
</feature>
<evidence type="ECO:0000256" key="12">
    <source>
        <dbReference type="ARBA" id="ARBA00037649"/>
    </source>
</evidence>
<dbReference type="GO" id="GO:0000272">
    <property type="term" value="P:polysaccharide catabolic process"/>
    <property type="evidence" value="ECO:0007669"/>
    <property type="project" value="UniProtKB-KW"/>
</dbReference>
<evidence type="ECO:0000256" key="10">
    <source>
        <dbReference type="ARBA" id="ARBA00023316"/>
    </source>
</evidence>
<dbReference type="Proteomes" id="UP000276215">
    <property type="component" value="Unassembled WGS sequence"/>
</dbReference>
<dbReference type="GO" id="GO:0071555">
    <property type="term" value="P:cell wall organization"/>
    <property type="evidence" value="ECO:0007669"/>
    <property type="project" value="UniProtKB-KW"/>
</dbReference>
<dbReference type="SUPFAM" id="SSF51445">
    <property type="entry name" value="(Trans)glycosidases"/>
    <property type="match status" value="1"/>
</dbReference>
<dbReference type="OrthoDB" id="941679at2759"/>
<dbReference type="GO" id="GO:0042973">
    <property type="term" value="F:glucan endo-1,3-beta-D-glucosidase activity"/>
    <property type="evidence" value="ECO:0007669"/>
    <property type="project" value="UniProtKB-EC"/>
</dbReference>
<feature type="compositionally biased region" description="Pro residues" evidence="15">
    <location>
        <begin position="61"/>
        <end position="83"/>
    </location>
</feature>
<keyword evidence="9" id="KW-0119">Carbohydrate metabolism</keyword>
<dbReference type="EC" id="3.2.1.39" evidence="4"/>
<dbReference type="GO" id="GO:0005576">
    <property type="term" value="C:extracellular region"/>
    <property type="evidence" value="ECO:0007669"/>
    <property type="project" value="TreeGrafter"/>
</dbReference>
<evidence type="ECO:0000256" key="16">
    <source>
        <dbReference type="SAM" id="SignalP"/>
    </source>
</evidence>
<evidence type="ECO:0000256" key="5">
    <source>
        <dbReference type="ARBA" id="ARBA00022475"/>
    </source>
</evidence>
<keyword evidence="7" id="KW-0472">Membrane</keyword>
<evidence type="ECO:0000256" key="3">
    <source>
        <dbReference type="ARBA" id="ARBA00008773"/>
    </source>
</evidence>
<dbReference type="Gene3D" id="3.20.20.80">
    <property type="entry name" value="Glycosidases"/>
    <property type="match status" value="1"/>
</dbReference>
<organism evidence="17 18">
    <name type="scientific">Choiromyces venosus 120613-1</name>
    <dbReference type="NCBI Taxonomy" id="1336337"/>
    <lineage>
        <taxon>Eukaryota</taxon>
        <taxon>Fungi</taxon>
        <taxon>Dikarya</taxon>
        <taxon>Ascomycota</taxon>
        <taxon>Pezizomycotina</taxon>
        <taxon>Pezizomycetes</taxon>
        <taxon>Pezizales</taxon>
        <taxon>Tuberaceae</taxon>
        <taxon>Choiromyces</taxon>
    </lineage>
</organism>
<dbReference type="GO" id="GO:0009986">
    <property type="term" value="C:cell surface"/>
    <property type="evidence" value="ECO:0007669"/>
    <property type="project" value="TreeGrafter"/>
</dbReference>
<keyword evidence="8" id="KW-0325">Glycoprotein</keyword>
<dbReference type="AlphaFoldDB" id="A0A3N4JNN1"/>
<comment type="similarity">
    <text evidence="3">Belongs to the glycosyl hydrolase 17 family.</text>
</comment>
<dbReference type="PANTHER" id="PTHR16631:SF17">
    <property type="entry name" value="GLUCAN ENDO-1,3-BETA-GLUCOSIDASE BTGC"/>
    <property type="match status" value="1"/>
</dbReference>
<feature type="region of interest" description="Disordered" evidence="15">
    <location>
        <begin position="24"/>
        <end position="238"/>
    </location>
</feature>
<gene>
    <name evidence="17" type="ORF">L873DRAFT_882922</name>
</gene>
<keyword evidence="18" id="KW-1185">Reference proteome</keyword>
<evidence type="ECO:0000256" key="7">
    <source>
        <dbReference type="ARBA" id="ARBA00023136"/>
    </source>
</evidence>
<feature type="chain" id="PRO_5018235898" description="glucan endo-1,3-beta-D-glucosidase" evidence="16">
    <location>
        <begin position="21"/>
        <end position="544"/>
    </location>
</feature>